<accession>A0A271J532</accession>
<dbReference type="AlphaFoldDB" id="A0A271J532"/>
<dbReference type="EMBL" id="MQWD01000001">
    <property type="protein sequence ID" value="PAP78408.1"/>
    <property type="molecule type" value="Genomic_DNA"/>
</dbReference>
<dbReference type="Proteomes" id="UP000216339">
    <property type="component" value="Unassembled WGS sequence"/>
</dbReference>
<keyword evidence="2" id="KW-1185">Reference proteome</keyword>
<evidence type="ECO:0000313" key="2">
    <source>
        <dbReference type="Proteomes" id="UP000216339"/>
    </source>
</evidence>
<reference evidence="1 2" key="1">
    <citation type="submission" date="2016-11" db="EMBL/GenBank/DDBJ databases">
        <title>Study of marine rhodopsin-containing bacteria.</title>
        <authorList>
            <person name="Yoshizawa S."/>
            <person name="Kumagai Y."/>
            <person name="Kogure K."/>
        </authorList>
    </citation>
    <scope>NUCLEOTIDE SEQUENCE [LARGE SCALE GENOMIC DNA]</scope>
    <source>
        <strain evidence="1 2">SAORIC-28</strain>
    </source>
</reference>
<name>A0A271J532_9BACT</name>
<proteinExistence type="predicted"/>
<sequence length="83" mass="9142">MPRVYQDDVARLLRRRGWAKGAAGNDGRFIECLKYLGVTRRDGTTNTDLVRNGQEVGGALASLGRGEIKAEATDLIRTLRLPD</sequence>
<gene>
    <name evidence="1" type="ORF">BSZ37_19260</name>
</gene>
<protein>
    <submittedName>
        <fullName evidence="1">Uncharacterized protein</fullName>
    </submittedName>
</protein>
<organism evidence="1 2">
    <name type="scientific">Rubrivirga marina</name>
    <dbReference type="NCBI Taxonomy" id="1196024"/>
    <lineage>
        <taxon>Bacteria</taxon>
        <taxon>Pseudomonadati</taxon>
        <taxon>Rhodothermota</taxon>
        <taxon>Rhodothermia</taxon>
        <taxon>Rhodothermales</taxon>
        <taxon>Rubricoccaceae</taxon>
        <taxon>Rubrivirga</taxon>
    </lineage>
</organism>
<comment type="caution">
    <text evidence="1">The sequence shown here is derived from an EMBL/GenBank/DDBJ whole genome shotgun (WGS) entry which is preliminary data.</text>
</comment>
<evidence type="ECO:0000313" key="1">
    <source>
        <dbReference type="EMBL" id="PAP78408.1"/>
    </source>
</evidence>